<keyword evidence="3" id="KW-1185">Reference proteome</keyword>
<evidence type="ECO:0000256" key="1">
    <source>
        <dbReference type="SAM" id="MobiDB-lite"/>
    </source>
</evidence>
<evidence type="ECO:0000313" key="3">
    <source>
        <dbReference type="Proteomes" id="UP000270094"/>
    </source>
</evidence>
<dbReference type="Proteomes" id="UP000270094">
    <property type="component" value="Unassembled WGS sequence"/>
</dbReference>
<feature type="compositionally biased region" description="Basic and acidic residues" evidence="1">
    <location>
        <begin position="64"/>
        <end position="85"/>
    </location>
</feature>
<dbReference type="EMBL" id="UYYB01113196">
    <property type="protein sequence ID" value="VDM81488.1"/>
    <property type="molecule type" value="Genomic_DNA"/>
</dbReference>
<sequence length="226" mass="25471">MVQYVPIMMAPQSLQMFPTQLNQPVIQSSILMSPPQQPSPSQNQPSRAYEEIAPQDRLASQLSHHRELSSQSRVRSDDEDRHRDYGAPTIPRADFNSIRSLSSVVTRGGECDSRMLNSRCDQVPSVYSTISVASRIRNMPVPNNNRDVDRFLDEVFDQQDSSDSFASDVCTMREYVPSAQGTPSVQRSSRPYEGVGKANNGIYEPQQMVCIACHLVKDYRREDNGK</sequence>
<name>A0A3P7LQI0_STRVU</name>
<gene>
    <name evidence="2" type="ORF">SVUK_LOCUS16486</name>
</gene>
<reference evidence="2 3" key="1">
    <citation type="submission" date="2018-11" db="EMBL/GenBank/DDBJ databases">
        <authorList>
            <consortium name="Pathogen Informatics"/>
        </authorList>
    </citation>
    <scope>NUCLEOTIDE SEQUENCE [LARGE SCALE GENOMIC DNA]</scope>
</reference>
<proteinExistence type="predicted"/>
<dbReference type="AlphaFoldDB" id="A0A3P7LQI0"/>
<organism evidence="2 3">
    <name type="scientific">Strongylus vulgaris</name>
    <name type="common">Blood worm</name>
    <dbReference type="NCBI Taxonomy" id="40348"/>
    <lineage>
        <taxon>Eukaryota</taxon>
        <taxon>Metazoa</taxon>
        <taxon>Ecdysozoa</taxon>
        <taxon>Nematoda</taxon>
        <taxon>Chromadorea</taxon>
        <taxon>Rhabditida</taxon>
        <taxon>Rhabditina</taxon>
        <taxon>Rhabditomorpha</taxon>
        <taxon>Strongyloidea</taxon>
        <taxon>Strongylidae</taxon>
        <taxon>Strongylus</taxon>
    </lineage>
</organism>
<protein>
    <submittedName>
        <fullName evidence="2">Uncharacterized protein</fullName>
    </submittedName>
</protein>
<accession>A0A3P7LQI0</accession>
<feature type="region of interest" description="Disordered" evidence="1">
    <location>
        <begin position="30"/>
        <end position="91"/>
    </location>
</feature>
<feature type="compositionally biased region" description="Low complexity" evidence="1">
    <location>
        <begin position="30"/>
        <end position="46"/>
    </location>
</feature>
<evidence type="ECO:0000313" key="2">
    <source>
        <dbReference type="EMBL" id="VDM81488.1"/>
    </source>
</evidence>
<dbReference type="OrthoDB" id="10635885at2759"/>